<feature type="transmembrane region" description="Helical" evidence="1">
    <location>
        <begin position="6"/>
        <end position="29"/>
    </location>
</feature>
<evidence type="ECO:0000256" key="1">
    <source>
        <dbReference type="SAM" id="Phobius"/>
    </source>
</evidence>
<dbReference type="KEGG" id="cat:CA2559_08131"/>
<gene>
    <name evidence="2" type="ordered locus">CA2559_08131</name>
</gene>
<dbReference type="HOGENOM" id="CLU_157095_0_0_10"/>
<evidence type="ECO:0000313" key="3">
    <source>
        <dbReference type="Proteomes" id="UP000002297"/>
    </source>
</evidence>
<keyword evidence="1" id="KW-0812">Transmembrane</keyword>
<dbReference type="EMBL" id="CP002046">
    <property type="protein sequence ID" value="EAP85985.1"/>
    <property type="molecule type" value="Genomic_DNA"/>
</dbReference>
<dbReference type="OrthoDB" id="1123055at2"/>
<proteinExistence type="predicted"/>
<evidence type="ECO:0000313" key="2">
    <source>
        <dbReference type="EMBL" id="EAP85985.1"/>
    </source>
</evidence>
<dbReference type="GeneID" id="89453380"/>
<accession>A3UBI4</accession>
<dbReference type="STRING" id="216432.CA2559_08131"/>
<keyword evidence="1" id="KW-1133">Transmembrane helix</keyword>
<sequence length="90" mass="10632">MEFLKVILIILLVYFGLKFLFRLLGPLLMKYAMKKMGKKFEEQFSQFNSMNKQQASQEKEGEVVLDKVPKNKRKSSKTVGEYVEYEEVKD</sequence>
<dbReference type="Proteomes" id="UP000002297">
    <property type="component" value="Chromosome"/>
</dbReference>
<name>A3UBI4_CROAH</name>
<reference evidence="2 3" key="1">
    <citation type="journal article" date="2010" name="J. Bacteriol.">
        <title>The complete genome sequence of Croceibacter atlanticus HTCC2559T.</title>
        <authorList>
            <person name="Oh H.M."/>
            <person name="Kang I."/>
            <person name="Ferriera S."/>
            <person name="Giovannoni S.J."/>
            <person name="Cho J.C."/>
        </authorList>
    </citation>
    <scope>NUCLEOTIDE SEQUENCE [LARGE SCALE GENOMIC DNA]</scope>
    <source>
        <strain evidence="3">ATCC BAA-628 / HTCC2559 / KCTC 12090</strain>
    </source>
</reference>
<keyword evidence="3" id="KW-1185">Reference proteome</keyword>
<organism evidence="2 3">
    <name type="scientific">Croceibacter atlanticus (strain ATCC BAA-628 / JCM 21780 / CIP 108009 / IAM 15332 / KCTC 12090 / HTCC2559)</name>
    <dbReference type="NCBI Taxonomy" id="216432"/>
    <lineage>
        <taxon>Bacteria</taxon>
        <taxon>Pseudomonadati</taxon>
        <taxon>Bacteroidota</taxon>
        <taxon>Flavobacteriia</taxon>
        <taxon>Flavobacteriales</taxon>
        <taxon>Flavobacteriaceae</taxon>
        <taxon>Croceibacter</taxon>
    </lineage>
</organism>
<dbReference type="eggNOG" id="ENOG5032ZJC">
    <property type="taxonomic scope" value="Bacteria"/>
</dbReference>
<dbReference type="RefSeq" id="WP_013187371.1">
    <property type="nucleotide sequence ID" value="NC_014230.1"/>
</dbReference>
<dbReference type="AlphaFoldDB" id="A3UBI4"/>
<dbReference type="InterPro" id="IPR032272">
    <property type="entry name" value="DUF4834"/>
</dbReference>
<keyword evidence="1" id="KW-0472">Membrane</keyword>
<evidence type="ECO:0008006" key="4">
    <source>
        <dbReference type="Google" id="ProtNLM"/>
    </source>
</evidence>
<dbReference type="Pfam" id="PF16118">
    <property type="entry name" value="DUF4834"/>
    <property type="match status" value="1"/>
</dbReference>
<protein>
    <recommendedName>
        <fullName evidence="4">DUF4834 domain-containing protein</fullName>
    </recommendedName>
</protein>